<proteinExistence type="predicted"/>
<dbReference type="AlphaFoldDB" id="A8ARK2"/>
<sequence>MWGIGQDGNGEGGRHRQHLIFIVRTITKIVDYDGEFASKNRGGECQQAGE</sequence>
<gene>
    <name evidence="1" type="ordered locus">CKO_05072</name>
</gene>
<dbReference type="EMBL" id="CP000822">
    <property type="protein sequence ID" value="ABV16115.1"/>
    <property type="molecule type" value="Genomic_DNA"/>
</dbReference>
<protein>
    <submittedName>
        <fullName evidence="1">Uncharacterized protein</fullName>
    </submittedName>
</protein>
<organism evidence="1 2">
    <name type="scientific">Citrobacter koseri (strain ATCC BAA-895 / CDC 4225-83 / SGSC4696)</name>
    <dbReference type="NCBI Taxonomy" id="290338"/>
    <lineage>
        <taxon>Bacteria</taxon>
        <taxon>Pseudomonadati</taxon>
        <taxon>Pseudomonadota</taxon>
        <taxon>Gammaproteobacteria</taxon>
        <taxon>Enterobacterales</taxon>
        <taxon>Enterobacteriaceae</taxon>
        <taxon>Citrobacter</taxon>
    </lineage>
</organism>
<dbReference type="Proteomes" id="UP000008148">
    <property type="component" value="Chromosome"/>
</dbReference>
<reference evidence="1 2" key="1">
    <citation type="submission" date="2007-08" db="EMBL/GenBank/DDBJ databases">
        <authorList>
            <consortium name="The Citrobacter koseri Genome Sequencing Project"/>
            <person name="McClelland M."/>
            <person name="Sanderson E.K."/>
            <person name="Porwollik S."/>
            <person name="Spieth J."/>
            <person name="Clifton W.S."/>
            <person name="Latreille P."/>
            <person name="Courtney L."/>
            <person name="Wang C."/>
            <person name="Pepin K."/>
            <person name="Bhonagiri V."/>
            <person name="Nash W."/>
            <person name="Johnson M."/>
            <person name="Thiruvilangam P."/>
            <person name="Wilson R."/>
        </authorList>
    </citation>
    <scope>NUCLEOTIDE SEQUENCE [LARGE SCALE GENOMIC DNA]</scope>
    <source>
        <strain evidence="2">ATCC BAA-895 / CDC 4225-83 / SGSC4696</strain>
    </source>
</reference>
<accession>A8ARK2</accession>
<dbReference type="HOGENOM" id="CLU_3116100_0_0_6"/>
<evidence type="ECO:0000313" key="2">
    <source>
        <dbReference type="Proteomes" id="UP000008148"/>
    </source>
</evidence>
<dbReference type="KEGG" id="cko:CKO_05072"/>
<evidence type="ECO:0000313" key="1">
    <source>
        <dbReference type="EMBL" id="ABV16115.1"/>
    </source>
</evidence>
<name>A8ARK2_CITK8</name>
<keyword evidence="2" id="KW-1185">Reference proteome</keyword>